<sequence>MLEFGLTEFPDTPPHALARNITSVRPVRPGDRPRASGDLSTTLAIADLDHWAPTDPGFEELVSRTAEAGVAALAVVSTAGRVPAGLADALRHLRVPLLTLPTTTSWADLADAVTRECVIDLRHGAEWRDWLLGQARPAPDVRRSGRIVRWLATETGGRVVLIGRDGAVVAMAPQRSAGKLAPVADKIQEIAAGRIESAALESDGAEVRLVAVGSTRPRAVLAVVREPPFDRHLLTQVTNRTADLLSLHLAVEDANAAIQNQQSAERELRVAILELLMTGEVLKARRTAAPVYPGLLDAAAARVYILEAPPSERDRLYDECRRAVDRLSLVVQCPIYEEHLVVVAPQPCTVTDTDDEMDTALRRLVALRPDRYLGASGLRLIAETDQSHRHALRALARARIDRTRTAYYSSQGRLPELLNRLYPGWATAVLHPLLRQDQADRDMLLQTLTLTLQSSVRAAAELTGVHRNTVANRVRAAATILGVDLEALRDRAVVAAALEALFLDEYVDEEMHAGPADLQDYLAHPEAQAWGQDFLQVLTEELVDTLKAWVLADGDTARMAGALGIHAQTVRKRLRIASRFLQRDLLGQSADAYDVVLAIAGEFNIPLPLSR</sequence>
<organism evidence="2 3">
    <name type="scientific">Kitasatospora xanthocidica</name>
    <dbReference type="NCBI Taxonomy" id="83382"/>
    <lineage>
        <taxon>Bacteria</taxon>
        <taxon>Bacillati</taxon>
        <taxon>Actinomycetota</taxon>
        <taxon>Actinomycetes</taxon>
        <taxon>Kitasatosporales</taxon>
        <taxon>Streptomycetaceae</taxon>
        <taxon>Kitasatospora</taxon>
    </lineage>
</organism>
<accession>A0A373A2K5</accession>
<proteinExistence type="predicted"/>
<dbReference type="InterPro" id="IPR025736">
    <property type="entry name" value="PucR_C-HTH_dom"/>
</dbReference>
<dbReference type="Proteomes" id="UP000263377">
    <property type="component" value="Unassembled WGS sequence"/>
</dbReference>
<dbReference type="InterPro" id="IPR051448">
    <property type="entry name" value="CdaR-like_regulators"/>
</dbReference>
<evidence type="ECO:0000259" key="1">
    <source>
        <dbReference type="Pfam" id="PF13556"/>
    </source>
</evidence>
<dbReference type="PANTHER" id="PTHR33744">
    <property type="entry name" value="CARBOHYDRATE DIACID REGULATOR"/>
    <property type="match status" value="1"/>
</dbReference>
<keyword evidence="3" id="KW-1185">Reference proteome</keyword>
<dbReference type="AlphaFoldDB" id="A0A373A2K5"/>
<dbReference type="InterPro" id="IPR042070">
    <property type="entry name" value="PucR_C-HTH_sf"/>
</dbReference>
<comment type="caution">
    <text evidence="2">The sequence shown here is derived from an EMBL/GenBank/DDBJ whole genome shotgun (WGS) entry which is preliminary data.</text>
</comment>
<dbReference type="Pfam" id="PF13556">
    <property type="entry name" value="HTH_30"/>
    <property type="match status" value="2"/>
</dbReference>
<dbReference type="Gene3D" id="1.10.10.2840">
    <property type="entry name" value="PucR C-terminal helix-turn-helix domain"/>
    <property type="match status" value="2"/>
</dbReference>
<evidence type="ECO:0000313" key="2">
    <source>
        <dbReference type="EMBL" id="RGD62004.1"/>
    </source>
</evidence>
<reference evidence="2 3" key="1">
    <citation type="submission" date="2018-08" db="EMBL/GenBank/DDBJ databases">
        <title>Diversity &amp; Physiological Properties of Lignin-Decomposing Actinobacteria from Soil.</title>
        <authorList>
            <person name="Roh S.G."/>
            <person name="Kim S.B."/>
        </authorList>
    </citation>
    <scope>NUCLEOTIDE SEQUENCE [LARGE SCALE GENOMIC DNA]</scope>
    <source>
        <strain evidence="2 3">MMS17-GH009</strain>
    </source>
</reference>
<feature type="domain" description="PucR C-terminal helix-turn-helix" evidence="1">
    <location>
        <begin position="444"/>
        <end position="500"/>
    </location>
</feature>
<dbReference type="EMBL" id="QVIG01000001">
    <property type="protein sequence ID" value="RGD62004.1"/>
    <property type="molecule type" value="Genomic_DNA"/>
</dbReference>
<evidence type="ECO:0000313" key="3">
    <source>
        <dbReference type="Proteomes" id="UP000263377"/>
    </source>
</evidence>
<protein>
    <submittedName>
        <fullName evidence="2">PucR family transcriptional regulator</fullName>
    </submittedName>
</protein>
<gene>
    <name evidence="2" type="ORF">DR950_33510</name>
</gene>
<feature type="domain" description="PucR C-terminal helix-turn-helix" evidence="1">
    <location>
        <begin position="542"/>
        <end position="599"/>
    </location>
</feature>
<name>A0A373A2K5_9ACTN</name>
<dbReference type="PANTHER" id="PTHR33744:SF1">
    <property type="entry name" value="DNA-BINDING TRANSCRIPTIONAL ACTIVATOR ADER"/>
    <property type="match status" value="1"/>
</dbReference>